<name>I1BRC9_RHIO9</name>
<gene>
    <name evidence="1" type="ORF">RO3G_03464</name>
</gene>
<organism evidence="1 2">
    <name type="scientific">Rhizopus delemar (strain RA 99-880 / ATCC MYA-4621 / FGSC 9543 / NRRL 43880)</name>
    <name type="common">Mucormycosis agent</name>
    <name type="synonym">Rhizopus arrhizus var. delemar</name>
    <dbReference type="NCBI Taxonomy" id="246409"/>
    <lineage>
        <taxon>Eukaryota</taxon>
        <taxon>Fungi</taxon>
        <taxon>Fungi incertae sedis</taxon>
        <taxon>Mucoromycota</taxon>
        <taxon>Mucoromycotina</taxon>
        <taxon>Mucoromycetes</taxon>
        <taxon>Mucorales</taxon>
        <taxon>Mucorineae</taxon>
        <taxon>Rhizopodaceae</taxon>
        <taxon>Rhizopus</taxon>
    </lineage>
</organism>
<dbReference type="VEuPathDB" id="FungiDB:RO3G_03464"/>
<accession>I1BRC9</accession>
<dbReference type="EMBL" id="CH476733">
    <property type="protein sequence ID" value="EIE78759.1"/>
    <property type="molecule type" value="Genomic_DNA"/>
</dbReference>
<proteinExistence type="predicted"/>
<dbReference type="RefSeq" id="XP_067514155.1">
    <property type="nucleotide sequence ID" value="XM_067658054.1"/>
</dbReference>
<dbReference type="GeneID" id="93610435"/>
<dbReference type="AlphaFoldDB" id="I1BRC9"/>
<protein>
    <submittedName>
        <fullName evidence="1">Uncharacterized protein</fullName>
    </submittedName>
</protein>
<dbReference type="InParanoid" id="I1BRC9"/>
<keyword evidence="2" id="KW-1185">Reference proteome</keyword>
<evidence type="ECO:0000313" key="1">
    <source>
        <dbReference type="EMBL" id="EIE78759.1"/>
    </source>
</evidence>
<reference evidence="1 2" key="1">
    <citation type="journal article" date="2009" name="PLoS Genet.">
        <title>Genomic analysis of the basal lineage fungus Rhizopus oryzae reveals a whole-genome duplication.</title>
        <authorList>
            <person name="Ma L.-J."/>
            <person name="Ibrahim A.S."/>
            <person name="Skory C."/>
            <person name="Grabherr M.G."/>
            <person name="Burger G."/>
            <person name="Butler M."/>
            <person name="Elias M."/>
            <person name="Idnurm A."/>
            <person name="Lang B.F."/>
            <person name="Sone T."/>
            <person name="Abe A."/>
            <person name="Calvo S.E."/>
            <person name="Corrochano L.M."/>
            <person name="Engels R."/>
            <person name="Fu J."/>
            <person name="Hansberg W."/>
            <person name="Kim J.-M."/>
            <person name="Kodira C.D."/>
            <person name="Koehrsen M.J."/>
            <person name="Liu B."/>
            <person name="Miranda-Saavedra D."/>
            <person name="O'Leary S."/>
            <person name="Ortiz-Castellanos L."/>
            <person name="Poulter R."/>
            <person name="Rodriguez-Romero J."/>
            <person name="Ruiz-Herrera J."/>
            <person name="Shen Y.-Q."/>
            <person name="Zeng Q."/>
            <person name="Galagan J."/>
            <person name="Birren B.W."/>
            <person name="Cuomo C.A."/>
            <person name="Wickes B.L."/>
        </authorList>
    </citation>
    <scope>NUCLEOTIDE SEQUENCE [LARGE SCALE GENOMIC DNA]</scope>
    <source>
        <strain evidence="2">RA 99-880 / ATCC MYA-4621 / FGSC 9543 / NRRL 43880</strain>
    </source>
</reference>
<evidence type="ECO:0000313" key="2">
    <source>
        <dbReference type="Proteomes" id="UP000009138"/>
    </source>
</evidence>
<sequence length="89" mass="10438">MRPFISMKVFKDTLKATVMGVCIYLLTLLNSIQLCNLDLFEKANSKVNSYWMRRHQQLELQMLETEHCIVAYKEFVDILHQNLKTVSTA</sequence>
<dbReference type="Proteomes" id="UP000009138">
    <property type="component" value="Unassembled WGS sequence"/>
</dbReference>